<evidence type="ECO:0000313" key="7">
    <source>
        <dbReference type="Proteomes" id="UP000041394"/>
    </source>
</evidence>
<dbReference type="RefSeq" id="WP_104741714.1">
    <property type="nucleotide sequence ID" value="NZ_BSCV01000002.1"/>
</dbReference>
<keyword evidence="6" id="KW-1185">Reference proteome</keyword>
<dbReference type="EMBL" id="CDML01000011">
    <property type="protein sequence ID" value="CRF40682.1"/>
    <property type="molecule type" value="Genomic_DNA"/>
</dbReference>
<accession>A0A0K2XHY5</accession>
<evidence type="ECO:0000313" key="5">
    <source>
        <dbReference type="EMBL" id="CRF52226.1"/>
    </source>
</evidence>
<dbReference type="Proteomes" id="UP000043437">
    <property type="component" value="Unassembled WGS sequence"/>
</dbReference>
<evidence type="ECO:0000313" key="2">
    <source>
        <dbReference type="EMBL" id="CRF40682.1"/>
    </source>
</evidence>
<dbReference type="EMBL" id="CDMN01000034">
    <property type="protein sequence ID" value="CRF44304.1"/>
    <property type="molecule type" value="Genomic_DNA"/>
</dbReference>
<name>A0A0K2XHY5_9HELI</name>
<evidence type="ECO:0000313" key="3">
    <source>
        <dbReference type="EMBL" id="CRF43075.1"/>
    </source>
</evidence>
<dbReference type="GeneID" id="82131378"/>
<organism evidence="4 7">
    <name type="scientific">Helicobacter ailurogastricus</name>
    <dbReference type="NCBI Taxonomy" id="1578720"/>
    <lineage>
        <taxon>Bacteria</taxon>
        <taxon>Pseudomonadati</taxon>
        <taxon>Campylobacterota</taxon>
        <taxon>Epsilonproteobacteria</taxon>
        <taxon>Campylobacterales</taxon>
        <taxon>Helicobacteraceae</taxon>
        <taxon>Helicobacter</taxon>
    </lineage>
</organism>
<sequence>MKFFEAYKTRLFLIYWVRWMVSAVVMLPFMLLFEWMHTPLWLNLFIGQTIGAIIFFKIDKFIFRSKN</sequence>
<feature type="transmembrane region" description="Helical" evidence="1">
    <location>
        <begin position="39"/>
        <end position="58"/>
    </location>
</feature>
<dbReference type="Proteomes" id="UP000045175">
    <property type="component" value="Unassembled WGS sequence"/>
</dbReference>
<dbReference type="AlphaFoldDB" id="A0A0K2XHY5"/>
<dbReference type="Proteomes" id="UP000041394">
    <property type="component" value="Unassembled WGS sequence"/>
</dbReference>
<evidence type="ECO:0000313" key="8">
    <source>
        <dbReference type="Proteomes" id="UP000043437"/>
    </source>
</evidence>
<gene>
    <name evidence="2" type="ORF">HAL011_04440</name>
    <name evidence="3" type="ORF">HAL013_12990</name>
    <name evidence="5" type="ORF">HAL07_03520</name>
    <name evidence="4" type="ORF">HAL09_08800</name>
</gene>
<dbReference type="EMBL" id="CDMG01000002">
    <property type="protein sequence ID" value="CRF52226.1"/>
    <property type="molecule type" value="Genomic_DNA"/>
</dbReference>
<protein>
    <submittedName>
        <fullName evidence="4">Putative</fullName>
    </submittedName>
</protein>
<evidence type="ECO:0000313" key="6">
    <source>
        <dbReference type="Proteomes" id="UP000038622"/>
    </source>
</evidence>
<evidence type="ECO:0000256" key="1">
    <source>
        <dbReference type="SAM" id="Phobius"/>
    </source>
</evidence>
<keyword evidence="1" id="KW-0472">Membrane</keyword>
<dbReference type="OrthoDB" id="5325504at2"/>
<proteinExistence type="predicted"/>
<dbReference type="Proteomes" id="UP000038622">
    <property type="component" value="Unassembled WGS sequence"/>
</dbReference>
<dbReference type="STRING" id="1578720.HAL011_04440"/>
<reference evidence="7 8" key="3">
    <citation type="submission" date="2014-12" db="EMBL/GenBank/DDBJ databases">
        <authorList>
            <person name="Jaenicke S."/>
        </authorList>
    </citation>
    <scope>NUCLEOTIDE SEQUENCE [LARGE SCALE GENOMIC DNA]</scope>
</reference>
<keyword evidence="1" id="KW-1133">Transmembrane helix</keyword>
<reference evidence="4" key="1">
    <citation type="submission" date="2014-12" db="EMBL/GenBank/DDBJ databases">
        <title>Whole genome sequences of four Staphylococcus schleiferi canine isolates.</title>
        <authorList>
            <person name="Misic A.M."/>
            <person name="Cain C."/>
            <person name="Morris D.O."/>
            <person name="Rankin S."/>
            <person name="Beiting D."/>
        </authorList>
    </citation>
    <scope>NUCLEOTIDE SEQUENCE</scope>
    <source>
        <strain evidence="2">ASB11</strain>
        <strain evidence="3">ASB13</strain>
        <strain evidence="5">ASB7</strain>
        <strain evidence="4">ASB9</strain>
    </source>
</reference>
<reference evidence="6" key="2">
    <citation type="submission" date="2014-12" db="EMBL/GenBank/DDBJ databases">
        <authorList>
            <person name="Smet A."/>
        </authorList>
    </citation>
    <scope>NUCLEOTIDE SEQUENCE [LARGE SCALE GENOMIC DNA]</scope>
</reference>
<feature type="transmembrane region" description="Helical" evidence="1">
    <location>
        <begin position="12"/>
        <end position="33"/>
    </location>
</feature>
<evidence type="ECO:0000313" key="4">
    <source>
        <dbReference type="EMBL" id="CRF44304.1"/>
    </source>
</evidence>
<keyword evidence="1" id="KW-0812">Transmembrane</keyword>
<dbReference type="EMBL" id="CDMH01000057">
    <property type="protein sequence ID" value="CRF43075.1"/>
    <property type="molecule type" value="Genomic_DNA"/>
</dbReference>